<dbReference type="Gene3D" id="3.40.50.620">
    <property type="entry name" value="HUPs"/>
    <property type="match status" value="1"/>
</dbReference>
<evidence type="ECO:0000256" key="5">
    <source>
        <dbReference type="ARBA" id="ARBA00022840"/>
    </source>
</evidence>
<feature type="binding site" evidence="9">
    <location>
        <begin position="124"/>
        <end position="130"/>
    </location>
    <ligand>
        <name>ATP</name>
        <dbReference type="ChEBI" id="CHEBI:30616"/>
    </ligand>
</feature>
<comment type="subcellular location">
    <subcellularLocation>
        <location evidence="9">Cytoplasm</location>
    </subcellularLocation>
</comment>
<dbReference type="EC" id="2.7.7.3" evidence="9"/>
<keyword evidence="1 9" id="KW-0963">Cytoplasm</keyword>
<sequence>MHVVYPGSFDPLTNGHLDVIQRASRLFDKVTVAVLENPSKRGNYLFTAEERLQIIREATAHLKNVEAATFSGLLVDFVKKVGAQAIVKGLRAVSDYEYELQMAHLNRQLLPGLETLFILSATRYSFVSSTMVKEIARYGGDVSKLVPPATLRALKAKFGERGPMGG</sequence>
<comment type="similarity">
    <text evidence="9">Belongs to the bacterial CoaD family.</text>
</comment>
<reference evidence="11 12" key="1">
    <citation type="submission" date="2024-09" db="EMBL/GenBank/DDBJ databases">
        <authorList>
            <person name="Sun Q."/>
            <person name="Mori K."/>
        </authorList>
    </citation>
    <scope>NUCLEOTIDE SEQUENCE [LARGE SCALE GENOMIC DNA]</scope>
    <source>
        <strain evidence="11 12">NCAIM B.02340</strain>
    </source>
</reference>
<name>A0ABV6Q0A8_9DEIN</name>
<keyword evidence="3 9" id="KW-0548">Nucleotidyltransferase</keyword>
<comment type="catalytic activity">
    <reaction evidence="8 9">
        <text>(R)-4'-phosphopantetheine + ATP + H(+) = 3'-dephospho-CoA + diphosphate</text>
        <dbReference type="Rhea" id="RHEA:19801"/>
        <dbReference type="ChEBI" id="CHEBI:15378"/>
        <dbReference type="ChEBI" id="CHEBI:30616"/>
        <dbReference type="ChEBI" id="CHEBI:33019"/>
        <dbReference type="ChEBI" id="CHEBI:57328"/>
        <dbReference type="ChEBI" id="CHEBI:61723"/>
        <dbReference type="EC" id="2.7.7.3"/>
    </reaction>
</comment>
<keyword evidence="5 9" id="KW-0067">ATP-binding</keyword>
<evidence type="ECO:0000256" key="4">
    <source>
        <dbReference type="ARBA" id="ARBA00022741"/>
    </source>
</evidence>
<evidence type="ECO:0000256" key="1">
    <source>
        <dbReference type="ARBA" id="ARBA00022490"/>
    </source>
</evidence>
<dbReference type="Proteomes" id="UP001589830">
    <property type="component" value="Unassembled WGS sequence"/>
</dbReference>
<proteinExistence type="inferred from homology"/>
<feature type="site" description="Transition state stabilizer" evidence="9">
    <location>
        <position position="16"/>
    </location>
</feature>
<dbReference type="PANTHER" id="PTHR21342">
    <property type="entry name" value="PHOSPHOPANTETHEINE ADENYLYLTRANSFERASE"/>
    <property type="match status" value="1"/>
</dbReference>
<feature type="binding site" evidence="9">
    <location>
        <begin position="89"/>
        <end position="91"/>
    </location>
    <ligand>
        <name>ATP</name>
        <dbReference type="ChEBI" id="CHEBI:30616"/>
    </ligand>
</feature>
<evidence type="ECO:0000256" key="7">
    <source>
        <dbReference type="ARBA" id="ARBA00022993"/>
    </source>
</evidence>
<keyword evidence="2 9" id="KW-0808">Transferase</keyword>
<dbReference type="PRINTS" id="PR01020">
    <property type="entry name" value="LPSBIOSNTHSS"/>
</dbReference>
<evidence type="ECO:0000256" key="8">
    <source>
        <dbReference type="ARBA" id="ARBA00029346"/>
    </source>
</evidence>
<dbReference type="SUPFAM" id="SSF52374">
    <property type="entry name" value="Nucleotidylyl transferase"/>
    <property type="match status" value="1"/>
</dbReference>
<comment type="caution">
    <text evidence="11">The sequence shown here is derived from an EMBL/GenBank/DDBJ whole genome shotgun (WGS) entry which is preliminary data.</text>
</comment>
<feature type="binding site" evidence="9">
    <location>
        <position position="16"/>
    </location>
    <ligand>
        <name>ATP</name>
        <dbReference type="ChEBI" id="CHEBI:30616"/>
    </ligand>
</feature>
<protein>
    <recommendedName>
        <fullName evidence="9">Phosphopantetheine adenylyltransferase</fullName>
        <ecNumber evidence="9">2.7.7.3</ecNumber>
    </recommendedName>
    <alternativeName>
        <fullName evidence="9">Dephospho-CoA pyrophosphorylase</fullName>
    </alternativeName>
    <alternativeName>
        <fullName evidence="9">Pantetheine-phosphate adenylyltransferase</fullName>
        <shortName evidence="9">PPAT</shortName>
    </alternativeName>
</protein>
<keyword evidence="12" id="KW-1185">Reference proteome</keyword>
<dbReference type="NCBIfam" id="TIGR00125">
    <property type="entry name" value="cyt_tran_rel"/>
    <property type="match status" value="1"/>
</dbReference>
<dbReference type="PANTHER" id="PTHR21342:SF1">
    <property type="entry name" value="PHOSPHOPANTETHEINE ADENYLYLTRANSFERASE"/>
    <property type="match status" value="1"/>
</dbReference>
<comment type="cofactor">
    <cofactor evidence="9">
        <name>Mg(2+)</name>
        <dbReference type="ChEBI" id="CHEBI:18420"/>
    </cofactor>
</comment>
<evidence type="ECO:0000256" key="6">
    <source>
        <dbReference type="ARBA" id="ARBA00022842"/>
    </source>
</evidence>
<keyword evidence="7 9" id="KW-0173">Coenzyme A biosynthesis</keyword>
<evidence type="ECO:0000313" key="11">
    <source>
        <dbReference type="EMBL" id="MFC0595077.1"/>
    </source>
</evidence>
<feature type="binding site" evidence="9">
    <location>
        <position position="99"/>
    </location>
    <ligand>
        <name>ATP</name>
        <dbReference type="ChEBI" id="CHEBI:30616"/>
    </ligand>
</feature>
<dbReference type="InterPro" id="IPR014729">
    <property type="entry name" value="Rossmann-like_a/b/a_fold"/>
</dbReference>
<organism evidence="11 12">
    <name type="scientific">Thermus composti</name>
    <dbReference type="NCBI Taxonomy" id="532059"/>
    <lineage>
        <taxon>Bacteria</taxon>
        <taxon>Thermotogati</taxon>
        <taxon>Deinococcota</taxon>
        <taxon>Deinococci</taxon>
        <taxon>Thermales</taxon>
        <taxon>Thermaceae</taxon>
        <taxon>Thermus</taxon>
    </lineage>
</organism>
<evidence type="ECO:0000256" key="2">
    <source>
        <dbReference type="ARBA" id="ARBA00022679"/>
    </source>
</evidence>
<feature type="binding site" evidence="9">
    <location>
        <position position="74"/>
    </location>
    <ligand>
        <name>substrate</name>
    </ligand>
</feature>
<evidence type="ECO:0000256" key="9">
    <source>
        <dbReference type="HAMAP-Rule" id="MF_00151"/>
    </source>
</evidence>
<dbReference type="GO" id="GO:0004595">
    <property type="term" value="F:pantetheine-phosphate adenylyltransferase activity"/>
    <property type="evidence" value="ECO:0007669"/>
    <property type="project" value="UniProtKB-EC"/>
</dbReference>
<dbReference type="InterPro" id="IPR004821">
    <property type="entry name" value="Cyt_trans-like"/>
</dbReference>
<comment type="subunit">
    <text evidence="9">Homohexamer.</text>
</comment>
<comment type="function">
    <text evidence="9">Reversibly transfers an adenylyl group from ATP to 4'-phosphopantetheine, yielding dephospho-CoA (dPCoA) and pyrophosphate.</text>
</comment>
<feature type="domain" description="Cytidyltransferase-like" evidence="10">
    <location>
        <begin position="4"/>
        <end position="134"/>
    </location>
</feature>
<dbReference type="EMBL" id="JBHLTW010000006">
    <property type="protein sequence ID" value="MFC0595077.1"/>
    <property type="molecule type" value="Genomic_DNA"/>
</dbReference>
<comment type="pathway">
    <text evidence="9">Cofactor biosynthesis; coenzyme A biosynthesis; CoA from (R)-pantothenate: step 4/5.</text>
</comment>
<gene>
    <name evidence="9 11" type="primary">coaD</name>
    <name evidence="11" type="ORF">ACFFFP_02625</name>
</gene>
<dbReference type="Pfam" id="PF01467">
    <property type="entry name" value="CTP_transf_like"/>
    <property type="match status" value="1"/>
</dbReference>
<feature type="binding site" evidence="9">
    <location>
        <position position="40"/>
    </location>
    <ligand>
        <name>substrate</name>
    </ligand>
</feature>
<dbReference type="CDD" id="cd02163">
    <property type="entry name" value="PPAT"/>
    <property type="match status" value="1"/>
</dbReference>
<keyword evidence="6 9" id="KW-0460">Magnesium</keyword>
<feature type="binding site" evidence="9">
    <location>
        <position position="88"/>
    </location>
    <ligand>
        <name>substrate</name>
    </ligand>
</feature>
<accession>A0ABV6Q0A8</accession>
<feature type="binding site" evidence="9">
    <location>
        <begin position="8"/>
        <end position="9"/>
    </location>
    <ligand>
        <name>ATP</name>
        <dbReference type="ChEBI" id="CHEBI:30616"/>
    </ligand>
</feature>
<feature type="binding site" evidence="9">
    <location>
        <position position="8"/>
    </location>
    <ligand>
        <name>substrate</name>
    </ligand>
</feature>
<keyword evidence="4 9" id="KW-0547">Nucleotide-binding</keyword>
<evidence type="ECO:0000259" key="10">
    <source>
        <dbReference type="Pfam" id="PF01467"/>
    </source>
</evidence>
<dbReference type="HAMAP" id="MF_00151">
    <property type="entry name" value="PPAT_bact"/>
    <property type="match status" value="1"/>
</dbReference>
<dbReference type="InterPro" id="IPR001980">
    <property type="entry name" value="PPAT"/>
</dbReference>
<dbReference type="NCBIfam" id="TIGR01510">
    <property type="entry name" value="coaD_prev_kdtB"/>
    <property type="match status" value="1"/>
</dbReference>
<dbReference type="RefSeq" id="WP_188845902.1">
    <property type="nucleotide sequence ID" value="NZ_BMPJ01000003.1"/>
</dbReference>
<evidence type="ECO:0000256" key="3">
    <source>
        <dbReference type="ARBA" id="ARBA00022695"/>
    </source>
</evidence>
<evidence type="ECO:0000313" key="12">
    <source>
        <dbReference type="Proteomes" id="UP001589830"/>
    </source>
</evidence>